<evidence type="ECO:0000256" key="1">
    <source>
        <dbReference type="ARBA" id="ARBA00004651"/>
    </source>
</evidence>
<dbReference type="OrthoDB" id="9800627at2"/>
<protein>
    <recommendedName>
        <fullName evidence="14">Zinc metalloprotease</fullName>
    </recommendedName>
</protein>
<feature type="transmembrane region" description="Helical" evidence="14">
    <location>
        <begin position="48"/>
        <end position="67"/>
    </location>
</feature>
<dbReference type="AlphaFoldDB" id="A0A1T4WMU1"/>
<gene>
    <name evidence="19" type="ORF">SAMN02745166_00445</name>
</gene>
<evidence type="ECO:0000313" key="20">
    <source>
        <dbReference type="Proteomes" id="UP000190774"/>
    </source>
</evidence>
<dbReference type="GO" id="GO:0006508">
    <property type="term" value="P:proteolysis"/>
    <property type="evidence" value="ECO:0007669"/>
    <property type="project" value="UniProtKB-KW"/>
</dbReference>
<keyword evidence="6 14" id="KW-0479">Metal-binding</keyword>
<evidence type="ECO:0000259" key="18">
    <source>
        <dbReference type="PROSITE" id="PS51371"/>
    </source>
</evidence>
<feature type="transmembrane region" description="Helical" evidence="14">
    <location>
        <begin position="99"/>
        <end position="122"/>
    </location>
</feature>
<evidence type="ECO:0000256" key="15">
    <source>
        <dbReference type="PIRSR" id="PIRSR006404-1"/>
    </source>
</evidence>
<comment type="similarity">
    <text evidence="2 14">Belongs to the peptidase M50B family.</text>
</comment>
<keyword evidence="20" id="KW-1185">Reference proteome</keyword>
<feature type="transmembrane region" description="Helical" evidence="14">
    <location>
        <begin position="142"/>
        <end position="160"/>
    </location>
</feature>
<feature type="active site" evidence="15">
    <location>
        <position position="60"/>
    </location>
</feature>
<evidence type="ECO:0000256" key="8">
    <source>
        <dbReference type="ARBA" id="ARBA00022801"/>
    </source>
</evidence>
<evidence type="ECO:0000256" key="4">
    <source>
        <dbReference type="ARBA" id="ARBA00022670"/>
    </source>
</evidence>
<dbReference type="GO" id="GO:0008237">
    <property type="term" value="F:metallopeptidase activity"/>
    <property type="evidence" value="ECO:0007669"/>
    <property type="project" value="UniProtKB-UniRule"/>
</dbReference>
<dbReference type="GO" id="GO:0046872">
    <property type="term" value="F:metal ion binding"/>
    <property type="evidence" value="ECO:0007669"/>
    <property type="project" value="UniProtKB-UniRule"/>
</dbReference>
<evidence type="ECO:0000256" key="10">
    <source>
        <dbReference type="ARBA" id="ARBA00022989"/>
    </source>
</evidence>
<evidence type="ECO:0000313" key="19">
    <source>
        <dbReference type="EMBL" id="SKA77941.1"/>
    </source>
</evidence>
<keyword evidence="5 14" id="KW-0812">Transmembrane</keyword>
<evidence type="ECO:0000256" key="2">
    <source>
        <dbReference type="ARBA" id="ARBA00007931"/>
    </source>
</evidence>
<evidence type="ECO:0000256" key="5">
    <source>
        <dbReference type="ARBA" id="ARBA00022692"/>
    </source>
</evidence>
<dbReference type="Pfam" id="PF00571">
    <property type="entry name" value="CBS"/>
    <property type="match status" value="1"/>
</dbReference>
<proteinExistence type="inferred from homology"/>
<accession>A0A1T4WMU1</accession>
<feature type="binding site" evidence="16">
    <location>
        <position position="63"/>
    </location>
    <ligand>
        <name>Zn(2+)</name>
        <dbReference type="ChEBI" id="CHEBI:29105"/>
        <note>catalytic</note>
    </ligand>
</feature>
<reference evidence="20" key="1">
    <citation type="submission" date="2017-02" db="EMBL/GenBank/DDBJ databases">
        <authorList>
            <person name="Varghese N."/>
            <person name="Submissions S."/>
        </authorList>
    </citation>
    <scope>NUCLEOTIDE SEQUENCE [LARGE SCALE GENOMIC DNA]</scope>
    <source>
        <strain evidence="20">ATCC 700200</strain>
    </source>
</reference>
<name>A0A1T4WMU1_9BACT</name>
<feature type="domain" description="CBS" evidence="18">
    <location>
        <begin position="303"/>
        <end position="361"/>
    </location>
</feature>
<comment type="cofactor">
    <cofactor evidence="14 16">
        <name>Zn(2+)</name>
        <dbReference type="ChEBI" id="CHEBI:29105"/>
    </cofactor>
    <text evidence="14 16">Binds 1 zinc ion per subunit.</text>
</comment>
<dbReference type="Pfam" id="PF02163">
    <property type="entry name" value="Peptidase_M50"/>
    <property type="match status" value="2"/>
</dbReference>
<dbReference type="Proteomes" id="UP000190774">
    <property type="component" value="Unassembled WGS sequence"/>
</dbReference>
<feature type="binding site" evidence="16">
    <location>
        <position position="161"/>
    </location>
    <ligand>
        <name>Zn(2+)</name>
        <dbReference type="ChEBI" id="CHEBI:29105"/>
        <note>catalytic</note>
    </ligand>
</feature>
<keyword evidence="8 14" id="KW-0378">Hydrolase</keyword>
<comment type="subcellular location">
    <subcellularLocation>
        <location evidence="1">Cell membrane</location>
        <topology evidence="1">Multi-pass membrane protein</topology>
    </subcellularLocation>
</comment>
<evidence type="ECO:0000256" key="17">
    <source>
        <dbReference type="PROSITE-ProRule" id="PRU00703"/>
    </source>
</evidence>
<evidence type="ECO:0000256" key="11">
    <source>
        <dbReference type="ARBA" id="ARBA00023049"/>
    </source>
</evidence>
<feature type="domain" description="CBS" evidence="18">
    <location>
        <begin position="241"/>
        <end position="297"/>
    </location>
</feature>
<keyword evidence="3" id="KW-1003">Cell membrane</keyword>
<keyword evidence="13 14" id="KW-0472">Membrane</keyword>
<keyword evidence="9 14" id="KW-0862">Zinc</keyword>
<organism evidence="19 20">
    <name type="scientific">Prosthecobacter debontii</name>
    <dbReference type="NCBI Taxonomy" id="48467"/>
    <lineage>
        <taxon>Bacteria</taxon>
        <taxon>Pseudomonadati</taxon>
        <taxon>Verrucomicrobiota</taxon>
        <taxon>Verrucomicrobiia</taxon>
        <taxon>Verrucomicrobiales</taxon>
        <taxon>Verrucomicrobiaceae</taxon>
        <taxon>Prosthecobacter</taxon>
    </lineage>
</organism>
<keyword evidence="11 14" id="KW-0482">Metalloprotease</keyword>
<dbReference type="PROSITE" id="PS51371">
    <property type="entry name" value="CBS"/>
    <property type="match status" value="2"/>
</dbReference>
<comment type="caution">
    <text evidence="14">Lacks conserved residue(s) required for the propagation of feature annotation.</text>
</comment>
<dbReference type="PANTHER" id="PTHR39188">
    <property type="entry name" value="MEMBRANE-ASSOCIATED ZINC METALLOPROTEASE M50B"/>
    <property type="match status" value="1"/>
</dbReference>
<dbReference type="EMBL" id="FUYE01000001">
    <property type="protein sequence ID" value="SKA77941.1"/>
    <property type="molecule type" value="Genomic_DNA"/>
</dbReference>
<dbReference type="PANTHER" id="PTHR39188:SF3">
    <property type="entry name" value="STAGE IV SPORULATION PROTEIN FB"/>
    <property type="match status" value="1"/>
</dbReference>
<dbReference type="Gene3D" id="3.10.580.10">
    <property type="entry name" value="CBS-domain"/>
    <property type="match status" value="1"/>
</dbReference>
<feature type="binding site" evidence="16">
    <location>
        <position position="59"/>
    </location>
    <ligand>
        <name>Zn(2+)</name>
        <dbReference type="ChEBI" id="CHEBI:29105"/>
        <note>catalytic</note>
    </ligand>
</feature>
<dbReference type="PIRSF" id="PIRSF006404">
    <property type="entry name" value="UCP006404_Pept_M50_CBS"/>
    <property type="match status" value="1"/>
</dbReference>
<dbReference type="SMART" id="SM00116">
    <property type="entry name" value="CBS"/>
    <property type="match status" value="2"/>
</dbReference>
<dbReference type="GO" id="GO:0005886">
    <property type="term" value="C:plasma membrane"/>
    <property type="evidence" value="ECO:0007669"/>
    <property type="project" value="UniProtKB-SubCell"/>
</dbReference>
<dbReference type="CDD" id="cd06164">
    <property type="entry name" value="S2P-M50_SpoIVFB_CBS"/>
    <property type="match status" value="1"/>
</dbReference>
<evidence type="ECO:0000256" key="9">
    <source>
        <dbReference type="ARBA" id="ARBA00022833"/>
    </source>
</evidence>
<dbReference type="InterPro" id="IPR016483">
    <property type="entry name" value="UCP006404_Pept_M50_CBS"/>
</dbReference>
<dbReference type="InterPro" id="IPR046342">
    <property type="entry name" value="CBS_dom_sf"/>
</dbReference>
<evidence type="ECO:0000256" key="7">
    <source>
        <dbReference type="ARBA" id="ARBA00022737"/>
    </source>
</evidence>
<evidence type="ECO:0000256" key="12">
    <source>
        <dbReference type="ARBA" id="ARBA00023122"/>
    </source>
</evidence>
<evidence type="ECO:0000256" key="14">
    <source>
        <dbReference type="PIRNR" id="PIRNR006404"/>
    </source>
</evidence>
<dbReference type="RefSeq" id="WP_078811648.1">
    <property type="nucleotide sequence ID" value="NZ_FUYE01000001.1"/>
</dbReference>
<evidence type="ECO:0000256" key="16">
    <source>
        <dbReference type="PIRSR" id="PIRSR006404-2"/>
    </source>
</evidence>
<dbReference type="SUPFAM" id="SSF54631">
    <property type="entry name" value="CBS-domain pair"/>
    <property type="match status" value="1"/>
</dbReference>
<keyword evidence="12 17" id="KW-0129">CBS domain</keyword>
<keyword evidence="7" id="KW-0677">Repeat</keyword>
<sequence length="365" mass="39514">MKWSLKIATVAGTEVRIHFTFFILLLLVALQGMGGGHGASGAIEAILFVSSAFLCVLLHEFGHVFAARGYGIRTPDITLLPIGGVARLERMPRKPTHELVVAVCGPLVNVAIAAAIWLAIGIKGVLKPDLEFAQTGHFWENLMKWNLIMVVFNMVPAFPMDGGRVLRAFLAMFTDYGRATRWAATIGQGIALSVALWMILSGHFHPILMIIAFFIFMAAGQEAAAVTQDEATHGLRVRDAMMTEFHTLPQHATLRDAVDLLLSGSQQDFPMLDAGGNLLGVLSRNRLVSALSEHGPLHPAEEVLEICPDSVTSAVSLSEGLERLRATSCPMMPVVDANTGRLIGLLTAENVGEVLMIRAALRNRH</sequence>
<dbReference type="InterPro" id="IPR008915">
    <property type="entry name" value="Peptidase_M50"/>
</dbReference>
<evidence type="ECO:0000256" key="6">
    <source>
        <dbReference type="ARBA" id="ARBA00022723"/>
    </source>
</evidence>
<keyword evidence="10 14" id="KW-1133">Transmembrane helix</keyword>
<evidence type="ECO:0000256" key="13">
    <source>
        <dbReference type="ARBA" id="ARBA00023136"/>
    </source>
</evidence>
<evidence type="ECO:0000256" key="3">
    <source>
        <dbReference type="ARBA" id="ARBA00022475"/>
    </source>
</evidence>
<dbReference type="STRING" id="48467.SAMN02745166_00445"/>
<dbReference type="InterPro" id="IPR000644">
    <property type="entry name" value="CBS_dom"/>
</dbReference>
<keyword evidence="4 14" id="KW-0645">Protease</keyword>